<evidence type="ECO:0000256" key="1">
    <source>
        <dbReference type="SAM" id="MobiDB-lite"/>
    </source>
</evidence>
<reference evidence="3" key="1">
    <citation type="submission" date="2017-01" db="EMBL/GenBank/DDBJ databases">
        <title>Genome Analysis of Deinococcus marmoris KOPRI26562.</title>
        <authorList>
            <person name="Kim J.H."/>
            <person name="Oh H.-M."/>
        </authorList>
    </citation>
    <scope>NUCLEOTIDE SEQUENCE [LARGE SCALE GENOMIC DNA]</scope>
    <source>
        <strain evidence="3">PAMC 26633</strain>
    </source>
</reference>
<protein>
    <submittedName>
        <fullName evidence="2">Uncharacterized protein</fullName>
    </submittedName>
</protein>
<proteinExistence type="predicted"/>
<dbReference type="AlphaFoldDB" id="A0A226WVG6"/>
<comment type="caution">
    <text evidence="2">The sequence shown here is derived from an EMBL/GenBank/DDBJ whole genome shotgun (WGS) entry which is preliminary data.</text>
</comment>
<feature type="compositionally biased region" description="Polar residues" evidence="1">
    <location>
        <begin position="13"/>
        <end position="24"/>
    </location>
</feature>
<dbReference type="Proteomes" id="UP000214720">
    <property type="component" value="Unassembled WGS sequence"/>
</dbReference>
<evidence type="ECO:0000313" key="2">
    <source>
        <dbReference type="EMBL" id="OXC75186.1"/>
    </source>
</evidence>
<gene>
    <name evidence="2" type="ORF">BSU04_28160</name>
</gene>
<name>A0A226WVG6_CABSO</name>
<evidence type="ECO:0000313" key="3">
    <source>
        <dbReference type="Proteomes" id="UP000214720"/>
    </source>
</evidence>
<feature type="region of interest" description="Disordered" evidence="1">
    <location>
        <begin position="1"/>
        <end position="34"/>
    </location>
</feature>
<sequence length="43" mass="4564">MRPARQQAHGNAGTRQASSDNTADGTPANHGDFDGLLIQIYPL</sequence>
<accession>A0A226WVG6</accession>
<organism evidence="2 3">
    <name type="scientific">Caballeronia sordidicola</name>
    <name type="common">Burkholderia sordidicola</name>
    <dbReference type="NCBI Taxonomy" id="196367"/>
    <lineage>
        <taxon>Bacteria</taxon>
        <taxon>Pseudomonadati</taxon>
        <taxon>Pseudomonadota</taxon>
        <taxon>Betaproteobacteria</taxon>
        <taxon>Burkholderiales</taxon>
        <taxon>Burkholderiaceae</taxon>
        <taxon>Caballeronia</taxon>
    </lineage>
</organism>
<dbReference type="EMBL" id="MTHB01000188">
    <property type="protein sequence ID" value="OXC75186.1"/>
    <property type="molecule type" value="Genomic_DNA"/>
</dbReference>